<keyword evidence="2 8" id="KW-0812">Transmembrane</keyword>
<dbReference type="PANTHER" id="PTHR24221:SF654">
    <property type="entry name" value="ATP-BINDING CASSETTE SUB-FAMILY B MEMBER 6"/>
    <property type="match status" value="1"/>
</dbReference>
<dbReference type="SMART" id="SM00382">
    <property type="entry name" value="AAA"/>
    <property type="match status" value="2"/>
</dbReference>
<dbReference type="PROSITE" id="PS00211">
    <property type="entry name" value="ABC_TRANSPORTER_1"/>
    <property type="match status" value="1"/>
</dbReference>
<feature type="region of interest" description="Disordered" evidence="7">
    <location>
        <begin position="493"/>
        <end position="522"/>
    </location>
</feature>
<dbReference type="CDD" id="cd18781">
    <property type="entry name" value="ABC_6TM_AarD_CydDC_like"/>
    <property type="match status" value="1"/>
</dbReference>
<dbReference type="InterPro" id="IPR011527">
    <property type="entry name" value="ABC1_TM_dom"/>
</dbReference>
<feature type="transmembrane region" description="Helical" evidence="8">
    <location>
        <begin position="1047"/>
        <end position="1074"/>
    </location>
</feature>
<evidence type="ECO:0000259" key="10">
    <source>
        <dbReference type="PROSITE" id="PS50929"/>
    </source>
</evidence>
<feature type="transmembrane region" description="Helical" evidence="8">
    <location>
        <begin position="907"/>
        <end position="928"/>
    </location>
</feature>
<dbReference type="SUPFAM" id="SSF52540">
    <property type="entry name" value="P-loop containing nucleoside triphosphate hydrolases"/>
    <property type="match status" value="3"/>
</dbReference>
<gene>
    <name evidence="11" type="ORF">F6S87_07635</name>
</gene>
<keyword evidence="5 8" id="KW-1133">Transmembrane helix</keyword>
<keyword evidence="3" id="KW-0547">Nucleotide-binding</keyword>
<dbReference type="Gene3D" id="1.20.1560.10">
    <property type="entry name" value="ABC transporter type 1, transmembrane domain"/>
    <property type="match status" value="2"/>
</dbReference>
<dbReference type="GO" id="GO:0005886">
    <property type="term" value="C:plasma membrane"/>
    <property type="evidence" value="ECO:0007669"/>
    <property type="project" value="UniProtKB-SubCell"/>
</dbReference>
<dbReference type="GO" id="GO:0005524">
    <property type="term" value="F:ATP binding"/>
    <property type="evidence" value="ECO:0007669"/>
    <property type="project" value="UniProtKB-KW"/>
</dbReference>
<evidence type="ECO:0000256" key="8">
    <source>
        <dbReference type="SAM" id="Phobius"/>
    </source>
</evidence>
<reference evidence="11 12" key="1">
    <citation type="submission" date="2019-09" db="EMBL/GenBank/DDBJ databases">
        <title>Phylogenetic characterization of a novel taxon of the genus Bifidobacterium: Bifidobacterium choloepi sp. nov.</title>
        <authorList>
            <person name="Modesto M."/>
            <person name="Satti M."/>
        </authorList>
    </citation>
    <scope>NUCLEOTIDE SEQUENCE [LARGE SCALE GENOMIC DNA]</scope>
    <source>
        <strain evidence="11 12">BRDM6</strain>
    </source>
</reference>
<feature type="transmembrane region" description="Helical" evidence="8">
    <location>
        <begin position="21"/>
        <end position="46"/>
    </location>
</feature>
<feature type="transmembrane region" description="Helical" evidence="8">
    <location>
        <begin position="100"/>
        <end position="117"/>
    </location>
</feature>
<comment type="caution">
    <text evidence="11">The sequence shown here is derived from an EMBL/GenBank/DDBJ whole genome shotgun (WGS) entry which is preliminary data.</text>
</comment>
<dbReference type="InterPro" id="IPR003593">
    <property type="entry name" value="AAA+_ATPase"/>
</dbReference>
<dbReference type="GO" id="GO:0034040">
    <property type="term" value="F:ATPase-coupled lipid transmembrane transporter activity"/>
    <property type="evidence" value="ECO:0007669"/>
    <property type="project" value="TreeGrafter"/>
</dbReference>
<evidence type="ECO:0000256" key="2">
    <source>
        <dbReference type="ARBA" id="ARBA00022692"/>
    </source>
</evidence>
<feature type="transmembrane region" description="Helical" evidence="8">
    <location>
        <begin position="934"/>
        <end position="953"/>
    </location>
</feature>
<dbReference type="Proteomes" id="UP000469292">
    <property type="component" value="Unassembled WGS sequence"/>
</dbReference>
<feature type="domain" description="ABC transporter" evidence="9">
    <location>
        <begin position="430"/>
        <end position="698"/>
    </location>
</feature>
<evidence type="ECO:0000259" key="9">
    <source>
        <dbReference type="PROSITE" id="PS50893"/>
    </source>
</evidence>
<comment type="subcellular location">
    <subcellularLocation>
        <location evidence="1">Cell membrane</location>
        <topology evidence="1">Multi-pass membrane protein</topology>
    </subcellularLocation>
</comment>
<feature type="domain" description="ABC transporter" evidence="9">
    <location>
        <begin position="1150"/>
        <end position="1360"/>
    </location>
</feature>
<protein>
    <submittedName>
        <fullName evidence="11">ATP-binding cassette domain-containing protein</fullName>
    </submittedName>
</protein>
<dbReference type="RefSeq" id="WP_163228047.1">
    <property type="nucleotide sequence ID" value="NZ_VYSG01000003.1"/>
</dbReference>
<dbReference type="InterPro" id="IPR003439">
    <property type="entry name" value="ABC_transporter-like_ATP-bd"/>
</dbReference>
<evidence type="ECO:0000256" key="7">
    <source>
        <dbReference type="SAM" id="MobiDB-lite"/>
    </source>
</evidence>
<dbReference type="Pfam" id="PF00664">
    <property type="entry name" value="ABC_membrane"/>
    <property type="match status" value="2"/>
</dbReference>
<feature type="transmembrane region" description="Helical" evidence="8">
    <location>
        <begin position="331"/>
        <end position="350"/>
    </location>
</feature>
<dbReference type="InterPro" id="IPR039421">
    <property type="entry name" value="Type_1_exporter"/>
</dbReference>
<name>A0A6I5N2R1_9BIFI</name>
<evidence type="ECO:0000256" key="5">
    <source>
        <dbReference type="ARBA" id="ARBA00022989"/>
    </source>
</evidence>
<feature type="transmembrane region" description="Helical" evidence="8">
    <location>
        <begin position="293"/>
        <end position="311"/>
    </location>
</feature>
<keyword evidence="6 8" id="KW-0472">Membrane</keyword>
<evidence type="ECO:0000313" key="11">
    <source>
        <dbReference type="EMBL" id="NEG70465.1"/>
    </source>
</evidence>
<accession>A0A6I5N2R1</accession>
<keyword evidence="4 11" id="KW-0067">ATP-binding</keyword>
<keyword evidence="12" id="KW-1185">Reference proteome</keyword>
<evidence type="ECO:0000256" key="6">
    <source>
        <dbReference type="ARBA" id="ARBA00023136"/>
    </source>
</evidence>
<organism evidence="11 12">
    <name type="scientific">Bifidobacterium choloepi</name>
    <dbReference type="NCBI Taxonomy" id="2614131"/>
    <lineage>
        <taxon>Bacteria</taxon>
        <taxon>Bacillati</taxon>
        <taxon>Actinomycetota</taxon>
        <taxon>Actinomycetes</taxon>
        <taxon>Bifidobacteriales</taxon>
        <taxon>Bifidobacteriaceae</taxon>
        <taxon>Bifidobacterium</taxon>
    </lineage>
</organism>
<evidence type="ECO:0000256" key="1">
    <source>
        <dbReference type="ARBA" id="ARBA00004651"/>
    </source>
</evidence>
<dbReference type="InterPro" id="IPR027417">
    <property type="entry name" value="P-loop_NTPase"/>
</dbReference>
<feature type="domain" description="ABC transmembrane type-1" evidence="10">
    <location>
        <begin position="791"/>
        <end position="1076"/>
    </location>
</feature>
<evidence type="ECO:0000256" key="4">
    <source>
        <dbReference type="ARBA" id="ARBA00022840"/>
    </source>
</evidence>
<feature type="transmembrane region" description="Helical" evidence="8">
    <location>
        <begin position="1017"/>
        <end position="1041"/>
    </location>
</feature>
<dbReference type="GO" id="GO:0016887">
    <property type="term" value="F:ATP hydrolysis activity"/>
    <property type="evidence" value="ECO:0007669"/>
    <property type="project" value="InterPro"/>
</dbReference>
<dbReference type="Gene3D" id="3.40.50.300">
    <property type="entry name" value="P-loop containing nucleotide triphosphate hydrolases"/>
    <property type="match status" value="2"/>
</dbReference>
<feature type="transmembrane region" description="Helical" evidence="8">
    <location>
        <begin position="822"/>
        <end position="845"/>
    </location>
</feature>
<dbReference type="InterPro" id="IPR036640">
    <property type="entry name" value="ABC1_TM_sf"/>
</dbReference>
<dbReference type="PANTHER" id="PTHR24221">
    <property type="entry name" value="ATP-BINDING CASSETTE SUB-FAMILY B"/>
    <property type="match status" value="1"/>
</dbReference>
<dbReference type="PROSITE" id="PS50893">
    <property type="entry name" value="ABC_TRANSPORTER_2"/>
    <property type="match status" value="2"/>
</dbReference>
<dbReference type="SUPFAM" id="SSF90123">
    <property type="entry name" value="ABC transporter transmembrane region"/>
    <property type="match status" value="2"/>
</dbReference>
<feature type="region of interest" description="Disordered" evidence="7">
    <location>
        <begin position="416"/>
        <end position="437"/>
    </location>
</feature>
<dbReference type="EMBL" id="VYSG01000003">
    <property type="protein sequence ID" value="NEG70465.1"/>
    <property type="molecule type" value="Genomic_DNA"/>
</dbReference>
<feature type="transmembrane region" description="Helical" evidence="8">
    <location>
        <begin position="205"/>
        <end position="229"/>
    </location>
</feature>
<sequence length="1360" mass="145573">MFDKRLFTLVPGLRRRVAAKVACMWVNLLANIALVFALVSLLGFLLMAADTHTPKLAVCIPTVSGGKRACLDLNALANAFWPMTGDAKTIWATYWPGQVIWTYVLIFACLALVKFLATRASARFGTTAAEMVKLHLREALYRKVLSLGPSYSQRVRTAAVVQSAGEGIDQIQSFYELFLPQLFYAILAPLTLFCVVAPINMPTAVVLLVCAPLIVVIVGLVAMSAARVFKQYWGKYTDMGSLFLDDLQGLETLKNFDADQDAADKMDREAEGFREMTMKVLQIQLRSLTAMDVVAYGGAAAGICTAVWQYLHGGATHLHLAFGTFAYMNGPLLTVAGVLVVILLSADFFIPLRQLGSYFHVAMNGMTSTKRIFTVLDAPEPERGTVTLPASDTSLGLNILGLGYSYADVASETGDTGSAADVKATEHPQAAASPIAASVQTEESVPLALKDITFSARPGTLTAIVGKSGSGKTTFAGILAGSLTGYRGLVSLEAEPDGSSSTTSNNPNDSHDSSDSADPYAAGRSYELGNLTAESLSRAVSVVGATSRLFSGTLRDNLQMAKPGATDAEMMAALGAAHIDGFVDSHKDGLDMAIEEDAANLSGGQRQRIAIARALLHDSPVMIFDEVTSSVDVDSEAMILDTIRALAVRKTVLLITHRLANAEHADQVVVFDHGTAVEQGTHDELMAQDGLYRTMYEAQQTVENVGRADGEGLVYGTAIANNSFDAVVNAAKANAANAAKTQQNGANRADIDTANAADGDHAAAGDTDAMSNREVVTRLLGEVGPLRGRMALACLFGIIGHLAATMLPVFGVVMIFEATGNKVWGMGMSMALFLIIACALIRGFMRYAEQYMNHNVAFRLLALFRHKAFAALRRLAPGKLEERGKGDMIGLVTTDVELLEIFFAHTISPIVIAVTTAILYIVVALALFNWGIAVLMIVAYLVIGVLLPALFAASLKRVGGRIRGESALLNDQMLEDMRGLDEIIHFGQGESRLAGIVAKSKALMADRFRLSDRDGAFAGLGNVLVIAFSAIAAFVTVATAIGDPTNIAFDIAAFVLFVSSFGPVLALSALPANLTQTFAAARRLFALMDEAPAVEENGTATPKYDGMTMHQVTFRYTSDEDGDALADRERELSGMAAMAADPIATMQRRRHGIGLNRDRGDVTGAVLDNFSLDVPVRGILGLQGPSGRGKSTMLKLLMRYWDPQSGVVFLSDKSLPEVDAHTRRHVQAMMGQETYLFDGTVRENLLLADGGADDEQLWKALVLANAKELVESLPGGLDARVGELGGRLSEGERQRLGLARVFLRNADLLLLDEPTSRLDALNEAFILQSLNAVASSRPVAIVLVSHRQSTMRVCDKVLHV</sequence>
<feature type="transmembrane region" description="Helical" evidence="8">
    <location>
        <begin position="790"/>
        <end position="816"/>
    </location>
</feature>
<dbReference type="InterPro" id="IPR017871">
    <property type="entry name" value="ABC_transporter-like_CS"/>
</dbReference>
<feature type="domain" description="ABC transmembrane type-1" evidence="10">
    <location>
        <begin position="96"/>
        <end position="364"/>
    </location>
</feature>
<proteinExistence type="predicted"/>
<feature type="compositionally biased region" description="Low complexity" evidence="7">
    <location>
        <begin position="497"/>
        <end position="508"/>
    </location>
</feature>
<feature type="transmembrane region" description="Helical" evidence="8">
    <location>
        <begin position="182"/>
        <end position="199"/>
    </location>
</feature>
<dbReference type="PROSITE" id="PS50929">
    <property type="entry name" value="ABC_TM1F"/>
    <property type="match status" value="2"/>
</dbReference>
<dbReference type="Pfam" id="PF00005">
    <property type="entry name" value="ABC_tran"/>
    <property type="match status" value="2"/>
</dbReference>
<dbReference type="GO" id="GO:0140359">
    <property type="term" value="F:ABC-type transporter activity"/>
    <property type="evidence" value="ECO:0007669"/>
    <property type="project" value="InterPro"/>
</dbReference>
<evidence type="ECO:0000313" key="12">
    <source>
        <dbReference type="Proteomes" id="UP000469292"/>
    </source>
</evidence>
<evidence type="ECO:0000256" key="3">
    <source>
        <dbReference type="ARBA" id="ARBA00022741"/>
    </source>
</evidence>